<feature type="compositionally biased region" description="Polar residues" evidence="1">
    <location>
        <begin position="19"/>
        <end position="34"/>
    </location>
</feature>
<comment type="caution">
    <text evidence="2">The sequence shown here is derived from an EMBL/GenBank/DDBJ whole genome shotgun (WGS) entry which is preliminary data.</text>
</comment>
<feature type="compositionally biased region" description="Basic and acidic residues" evidence="1">
    <location>
        <begin position="320"/>
        <end position="331"/>
    </location>
</feature>
<protein>
    <submittedName>
        <fullName evidence="2">Uncharacterized protein</fullName>
    </submittedName>
</protein>
<feature type="region of interest" description="Disordered" evidence="1">
    <location>
        <begin position="316"/>
        <end position="352"/>
    </location>
</feature>
<gene>
    <name evidence="2" type="ORF">OUZ56_026292</name>
</gene>
<evidence type="ECO:0000256" key="1">
    <source>
        <dbReference type="SAM" id="MobiDB-lite"/>
    </source>
</evidence>
<organism evidence="2 3">
    <name type="scientific">Daphnia magna</name>
    <dbReference type="NCBI Taxonomy" id="35525"/>
    <lineage>
        <taxon>Eukaryota</taxon>
        <taxon>Metazoa</taxon>
        <taxon>Ecdysozoa</taxon>
        <taxon>Arthropoda</taxon>
        <taxon>Crustacea</taxon>
        <taxon>Branchiopoda</taxon>
        <taxon>Diplostraca</taxon>
        <taxon>Cladocera</taxon>
        <taxon>Anomopoda</taxon>
        <taxon>Daphniidae</taxon>
        <taxon>Daphnia</taxon>
    </lineage>
</organism>
<proteinExistence type="predicted"/>
<feature type="compositionally biased region" description="Basic and acidic residues" evidence="1">
    <location>
        <begin position="183"/>
        <end position="202"/>
    </location>
</feature>
<feature type="region of interest" description="Disordered" evidence="1">
    <location>
        <begin position="183"/>
        <end position="233"/>
    </location>
</feature>
<accession>A0ABQ9ZLC0</accession>
<sequence>MVNSSSRPTAAVDSGFENVRSSPNGRSSVLSSTDSDFGSCYTAPREIANTPSLLTSSIGVGGALVRYEPAAEKHTMEFHRSILNNWQNYLRTQHCRHPAEVDTATTSVVMPTLPIPSMEMLLTFEDILINDDIRFELTDCVSWWWNNFGGRRETSKAEELESTSGIRSITEFKNSTDAELEHETKKVFKHAPERARNHGARGDDDDDDDDHGNILERPVAGKSTRASDPRPPRAAYFGYPMEVTNGYPEERQIVFARMSFGHNKRTPKDIDGRYGVIRAPLQRKSPVAQSTPTTPRTLSPLAMFRSPATANLTLPAVPRRHYESDGVRADPPEEPIESILQQSPFEAPTQPC</sequence>
<name>A0ABQ9ZLC0_9CRUS</name>
<evidence type="ECO:0000313" key="3">
    <source>
        <dbReference type="Proteomes" id="UP001234178"/>
    </source>
</evidence>
<evidence type="ECO:0000313" key="2">
    <source>
        <dbReference type="EMBL" id="KAK4013740.1"/>
    </source>
</evidence>
<feature type="region of interest" description="Disordered" evidence="1">
    <location>
        <begin position="1"/>
        <end position="34"/>
    </location>
</feature>
<dbReference type="EMBL" id="JAOYFB010000004">
    <property type="protein sequence ID" value="KAK4013740.1"/>
    <property type="molecule type" value="Genomic_DNA"/>
</dbReference>
<keyword evidence="3" id="KW-1185">Reference proteome</keyword>
<dbReference type="Proteomes" id="UP001234178">
    <property type="component" value="Unassembled WGS sequence"/>
</dbReference>
<reference evidence="2 3" key="1">
    <citation type="journal article" date="2023" name="Nucleic Acids Res.">
        <title>The hologenome of Daphnia magna reveals possible DNA methylation and microbiome-mediated evolution of the host genome.</title>
        <authorList>
            <person name="Chaturvedi A."/>
            <person name="Li X."/>
            <person name="Dhandapani V."/>
            <person name="Marshall H."/>
            <person name="Kissane S."/>
            <person name="Cuenca-Cambronero M."/>
            <person name="Asole G."/>
            <person name="Calvet F."/>
            <person name="Ruiz-Romero M."/>
            <person name="Marangio P."/>
            <person name="Guigo R."/>
            <person name="Rago D."/>
            <person name="Mirbahai L."/>
            <person name="Eastwood N."/>
            <person name="Colbourne J.K."/>
            <person name="Zhou J."/>
            <person name="Mallon E."/>
            <person name="Orsini L."/>
        </authorList>
    </citation>
    <scope>NUCLEOTIDE SEQUENCE [LARGE SCALE GENOMIC DNA]</scope>
    <source>
        <strain evidence="2">LRV0_1</strain>
    </source>
</reference>